<dbReference type="GO" id="GO:0006310">
    <property type="term" value="P:DNA recombination"/>
    <property type="evidence" value="ECO:0007669"/>
    <property type="project" value="UniProtKB-KW"/>
</dbReference>
<dbReference type="PANTHER" id="PTHR30349">
    <property type="entry name" value="PHAGE INTEGRASE-RELATED"/>
    <property type="match status" value="1"/>
</dbReference>
<dbReference type="InterPro" id="IPR010998">
    <property type="entry name" value="Integrase_recombinase_N"/>
</dbReference>
<evidence type="ECO:0000256" key="1">
    <source>
        <dbReference type="ARBA" id="ARBA00008857"/>
    </source>
</evidence>
<comment type="similarity">
    <text evidence="1">Belongs to the 'phage' integrase family.</text>
</comment>
<keyword evidence="3 5" id="KW-0238">DNA-binding</keyword>
<dbReference type="GO" id="GO:0003677">
    <property type="term" value="F:DNA binding"/>
    <property type="evidence" value="ECO:0007669"/>
    <property type="project" value="UniProtKB-UniRule"/>
</dbReference>
<dbReference type="Pfam" id="PF00589">
    <property type="entry name" value="Phage_integrase"/>
    <property type="match status" value="1"/>
</dbReference>
<dbReference type="RefSeq" id="WP_086742616.1">
    <property type="nucleotide sequence ID" value="NZ_MWPV01000001.1"/>
</dbReference>
<dbReference type="AlphaFoldDB" id="A0A244CUD1"/>
<evidence type="ECO:0000259" key="6">
    <source>
        <dbReference type="PROSITE" id="PS51898"/>
    </source>
</evidence>
<dbReference type="Gene3D" id="1.10.150.130">
    <property type="match status" value="1"/>
</dbReference>
<dbReference type="InterPro" id="IPR011010">
    <property type="entry name" value="DNA_brk_join_enz"/>
</dbReference>
<dbReference type="InterPro" id="IPR002104">
    <property type="entry name" value="Integrase_catalytic"/>
</dbReference>
<dbReference type="GO" id="GO:0015074">
    <property type="term" value="P:DNA integration"/>
    <property type="evidence" value="ECO:0007669"/>
    <property type="project" value="UniProtKB-KW"/>
</dbReference>
<dbReference type="SUPFAM" id="SSF56349">
    <property type="entry name" value="DNA breaking-rejoining enzymes"/>
    <property type="match status" value="1"/>
</dbReference>
<reference evidence="8 9" key="1">
    <citation type="submission" date="2017-02" db="EMBL/GenBank/DDBJ databases">
        <title>Pseudoalteromonas ulvae TC14 Genome.</title>
        <authorList>
            <person name="Molmeret M."/>
        </authorList>
    </citation>
    <scope>NUCLEOTIDE SEQUENCE [LARGE SCALE GENOMIC DNA]</scope>
    <source>
        <strain evidence="8">TC14</strain>
    </source>
</reference>
<keyword evidence="9" id="KW-1185">Reference proteome</keyword>
<evidence type="ECO:0000256" key="4">
    <source>
        <dbReference type="ARBA" id="ARBA00023172"/>
    </source>
</evidence>
<dbReference type="PANTHER" id="PTHR30349:SF64">
    <property type="entry name" value="PROPHAGE INTEGRASE INTD-RELATED"/>
    <property type="match status" value="1"/>
</dbReference>
<dbReference type="PROSITE" id="PS51900">
    <property type="entry name" value="CB"/>
    <property type="match status" value="1"/>
</dbReference>
<evidence type="ECO:0000256" key="3">
    <source>
        <dbReference type="ARBA" id="ARBA00023125"/>
    </source>
</evidence>
<comment type="caution">
    <text evidence="8">The sequence shown here is derived from an EMBL/GenBank/DDBJ whole genome shotgun (WGS) entry which is preliminary data.</text>
</comment>
<organism evidence="8 9">
    <name type="scientific">Pseudoalteromonas ulvae</name>
    <dbReference type="NCBI Taxonomy" id="107327"/>
    <lineage>
        <taxon>Bacteria</taxon>
        <taxon>Pseudomonadati</taxon>
        <taxon>Pseudomonadota</taxon>
        <taxon>Gammaproteobacteria</taxon>
        <taxon>Alteromonadales</taxon>
        <taxon>Pseudoalteromonadaceae</taxon>
        <taxon>Pseudoalteromonas</taxon>
    </lineage>
</organism>
<dbReference type="Gene3D" id="1.10.443.10">
    <property type="entry name" value="Intergrase catalytic core"/>
    <property type="match status" value="1"/>
</dbReference>
<keyword evidence="2" id="KW-0229">DNA integration</keyword>
<evidence type="ECO:0000313" key="8">
    <source>
        <dbReference type="EMBL" id="OUL59223.1"/>
    </source>
</evidence>
<keyword evidence="4" id="KW-0233">DNA recombination</keyword>
<evidence type="ECO:0000259" key="7">
    <source>
        <dbReference type="PROSITE" id="PS51900"/>
    </source>
</evidence>
<accession>A0A244CUD1</accession>
<dbReference type="InterPro" id="IPR050090">
    <property type="entry name" value="Tyrosine_recombinase_XerCD"/>
</dbReference>
<evidence type="ECO:0008006" key="10">
    <source>
        <dbReference type="Google" id="ProtNLM"/>
    </source>
</evidence>
<dbReference type="EMBL" id="MWPV01000001">
    <property type="protein sequence ID" value="OUL59223.1"/>
    <property type="molecule type" value="Genomic_DNA"/>
</dbReference>
<feature type="domain" description="Core-binding (CB)" evidence="7">
    <location>
        <begin position="91"/>
        <end position="173"/>
    </location>
</feature>
<dbReference type="PROSITE" id="PS51898">
    <property type="entry name" value="TYR_RECOMBINASE"/>
    <property type="match status" value="1"/>
</dbReference>
<evidence type="ECO:0000313" key="9">
    <source>
        <dbReference type="Proteomes" id="UP000194841"/>
    </source>
</evidence>
<evidence type="ECO:0000256" key="5">
    <source>
        <dbReference type="PROSITE-ProRule" id="PRU01248"/>
    </source>
</evidence>
<sequence length="400" mass="45533">MGEKTRKKLPRGVRIKTHRSGASTLIITFTYQGIKCPEPLSNRLVDDSNIKYAERLRAEILNKIENNTFVYADYFPNSSKLELFGAKKTTDTLSKYLDKYINHAERRGVKPSTLVTYESRKRQISGWVGKLKPAAITLASIRDVAIAMDKDGHSYTTIRNCFKVLKGALDEAAMDGAIPTNPIIGFPLANYVSKPKRTIDDDDTSIDPFNKAELNALLNACRTDQEKLMLQIWCKTGLRTGEICALKWENVNIKRGYIKIRENYVSMVALTGTTKTAAGSREIDLDDETIELFEKQRLITAIKGEFVFQNDRAVSKMQFDSYSIRRWFVRLCDDAAVRYRYAYHLRHTFATIQISQGTNLWQLAETLGHSSPQMLYNHYGSFIKDYAGKDSIFSKKAVQK</sequence>
<evidence type="ECO:0000256" key="2">
    <source>
        <dbReference type="ARBA" id="ARBA00022908"/>
    </source>
</evidence>
<dbReference type="InterPro" id="IPR022000">
    <property type="entry name" value="Min27-like_integrase_DNA_bind"/>
</dbReference>
<dbReference type="InterPro" id="IPR013762">
    <property type="entry name" value="Integrase-like_cat_sf"/>
</dbReference>
<proteinExistence type="inferred from homology"/>
<dbReference type="InterPro" id="IPR044068">
    <property type="entry name" value="CB"/>
</dbReference>
<feature type="domain" description="Tyr recombinase" evidence="6">
    <location>
        <begin position="204"/>
        <end position="394"/>
    </location>
</feature>
<dbReference type="OrthoDB" id="5391994at2"/>
<dbReference type="CDD" id="cd01189">
    <property type="entry name" value="INT_ICEBs1_C_like"/>
    <property type="match status" value="1"/>
</dbReference>
<name>A0A244CUD1_PSEDV</name>
<gene>
    <name evidence="8" type="ORF">B1199_02860</name>
</gene>
<dbReference type="Pfam" id="PF12167">
    <property type="entry name" value="Arm-DNA-bind_2"/>
    <property type="match status" value="1"/>
</dbReference>
<protein>
    <recommendedName>
        <fullName evidence="10">Integrase</fullName>
    </recommendedName>
</protein>
<dbReference type="Proteomes" id="UP000194841">
    <property type="component" value="Unassembled WGS sequence"/>
</dbReference>